<feature type="domain" description="Putative tail fiber protein gp53-like C-terminal" evidence="1">
    <location>
        <begin position="351"/>
        <end position="430"/>
    </location>
</feature>
<dbReference type="EMBL" id="BK015338">
    <property type="protein sequence ID" value="DAE02015.1"/>
    <property type="molecule type" value="Genomic_DNA"/>
</dbReference>
<accession>A0A8S5P4H2</accession>
<reference evidence="2" key="1">
    <citation type="journal article" date="2021" name="Proc. Natl. Acad. Sci. U.S.A.">
        <title>A Catalog of Tens of Thousands of Viruses from Human Metagenomes Reveals Hidden Associations with Chronic Diseases.</title>
        <authorList>
            <person name="Tisza M.J."/>
            <person name="Buck C.B."/>
        </authorList>
    </citation>
    <scope>NUCLEOTIDE SEQUENCE</scope>
    <source>
        <strain evidence="2">Ctiam3</strain>
    </source>
</reference>
<organism evidence="2">
    <name type="scientific">Siphoviridae sp. ctiam3</name>
    <dbReference type="NCBI Taxonomy" id="2825624"/>
    <lineage>
        <taxon>Viruses</taxon>
        <taxon>Duplodnaviria</taxon>
        <taxon>Heunggongvirae</taxon>
        <taxon>Uroviricota</taxon>
        <taxon>Caudoviricetes</taxon>
    </lineage>
</organism>
<dbReference type="Pfam" id="PF21882">
    <property type="entry name" value="Gp53-like_C"/>
    <property type="match status" value="1"/>
</dbReference>
<dbReference type="Gene3D" id="2.60.40.3940">
    <property type="match status" value="1"/>
</dbReference>
<evidence type="ECO:0000259" key="1">
    <source>
        <dbReference type="Pfam" id="PF21882"/>
    </source>
</evidence>
<dbReference type="InterPro" id="IPR054075">
    <property type="entry name" value="Gp53-like_C"/>
</dbReference>
<proteinExistence type="predicted"/>
<dbReference type="CDD" id="cd19958">
    <property type="entry name" value="pyocin_knob"/>
    <property type="match status" value="1"/>
</dbReference>
<name>A0A8S5P4H2_9CAUD</name>
<sequence length="431" mass="46744">MAQFPGLRLTQQGNQMIIRSTSGRESDQLIVTKAILGDGNLTSSIERMTNIVSPKLNVSLTNMSNGENGTRVFKFEFDNKTVNTGFYWREVGVYAKNGQSGEEKLIAYSNASGLTSYIPDKNSPIPMQSLQVAIAVGDSTNVAAQIDLGVSVSRADVETLINTHKADTNAHGLEKYAGGATIPSNIRNWNDLTRPGIYEGNAGNFGWTNAPSQTKVYPYGQIQVHKTDGNVIIQEFYSYGQGKPCKRASRTFYNTWSGWQYYNDWDNSITEVTKATTGINVKKGDGAPELLQLLTSNKADTNTALAPTLSVVKALIGDVNVDVTSLLKSKGVRYDFSNENAWYICLGEAFGGLIIQGGTTASIYDTKVDINYPISFKSKVLWGGVTVDHSGISSGGLAAYFQSTDLKRGKVTSDAISDAFTADIKYIVIGF</sequence>
<protein>
    <submittedName>
        <fullName evidence="2">Tail-collar fiber protein</fullName>
    </submittedName>
</protein>
<evidence type="ECO:0000313" key="2">
    <source>
        <dbReference type="EMBL" id="DAE02015.1"/>
    </source>
</evidence>